<evidence type="ECO:0000256" key="1">
    <source>
        <dbReference type="ARBA" id="ARBA00010552"/>
    </source>
</evidence>
<gene>
    <name evidence="2" type="ORF">ACFPPA_04490</name>
</gene>
<dbReference type="PANTHER" id="PTHR11803">
    <property type="entry name" value="2-IMINOBUTANOATE/2-IMINOPROPANOATE DEAMINASE RIDA"/>
    <property type="match status" value="1"/>
</dbReference>
<accession>A0ABW0QLE0</accession>
<dbReference type="Proteomes" id="UP001596114">
    <property type="component" value="Unassembled WGS sequence"/>
</dbReference>
<proteinExistence type="inferred from homology"/>
<reference evidence="3" key="1">
    <citation type="journal article" date="2019" name="Int. J. Syst. Evol. Microbiol.">
        <title>The Global Catalogue of Microorganisms (GCM) 10K type strain sequencing project: providing services to taxonomists for standard genome sequencing and annotation.</title>
        <authorList>
            <consortium name="The Broad Institute Genomics Platform"/>
            <consortium name="The Broad Institute Genome Sequencing Center for Infectious Disease"/>
            <person name="Wu L."/>
            <person name="Ma J."/>
        </authorList>
    </citation>
    <scope>NUCLEOTIDE SEQUENCE [LARGE SCALE GENOMIC DNA]</scope>
    <source>
        <strain evidence="3">CGMCC 1.16619</strain>
    </source>
</reference>
<keyword evidence="3" id="KW-1185">Reference proteome</keyword>
<comment type="similarity">
    <text evidence="1">Belongs to the RutC family.</text>
</comment>
<dbReference type="EMBL" id="JBHSNF010000001">
    <property type="protein sequence ID" value="MFC5524992.1"/>
    <property type="molecule type" value="Genomic_DNA"/>
</dbReference>
<evidence type="ECO:0000313" key="2">
    <source>
        <dbReference type="EMBL" id="MFC5524992.1"/>
    </source>
</evidence>
<dbReference type="InterPro" id="IPR006175">
    <property type="entry name" value="YjgF/YER057c/UK114"/>
</dbReference>
<dbReference type="Gene3D" id="3.30.1330.40">
    <property type="entry name" value="RutC-like"/>
    <property type="match status" value="1"/>
</dbReference>
<comment type="caution">
    <text evidence="2">The sequence shown here is derived from an EMBL/GenBank/DDBJ whole genome shotgun (WGS) entry which is preliminary data.</text>
</comment>
<dbReference type="Pfam" id="PF01042">
    <property type="entry name" value="Ribonuc_L-PSP"/>
    <property type="match status" value="1"/>
</dbReference>
<organism evidence="2 3">
    <name type="scientific">Rhodanobacter ginsengisoli</name>
    <dbReference type="NCBI Taxonomy" id="418646"/>
    <lineage>
        <taxon>Bacteria</taxon>
        <taxon>Pseudomonadati</taxon>
        <taxon>Pseudomonadota</taxon>
        <taxon>Gammaproteobacteria</taxon>
        <taxon>Lysobacterales</taxon>
        <taxon>Rhodanobacteraceae</taxon>
        <taxon>Rhodanobacter</taxon>
    </lineage>
</organism>
<dbReference type="PANTHER" id="PTHR11803:SF59">
    <property type="entry name" value="ENDORIBONUCLEASE"/>
    <property type="match status" value="1"/>
</dbReference>
<dbReference type="CDD" id="cd06151">
    <property type="entry name" value="YjgF_YER057c_UK114_like_3"/>
    <property type="match status" value="1"/>
</dbReference>
<protein>
    <submittedName>
        <fullName evidence="2">RidA family protein</fullName>
    </submittedName>
</protein>
<dbReference type="InterPro" id="IPR035959">
    <property type="entry name" value="RutC-like_sf"/>
</dbReference>
<dbReference type="RefSeq" id="WP_377317656.1">
    <property type="nucleotide sequence ID" value="NZ_JBHSNF010000001.1"/>
</dbReference>
<dbReference type="SUPFAM" id="SSF55298">
    <property type="entry name" value="YjgF-like"/>
    <property type="match status" value="1"/>
</dbReference>
<sequence>MNKSMSRWLSLLLIVPFAVSARDVIRHKLPHGSSFPISAAVEVPAGRTMVYLSGMVPPVVDASVAKDSVAAYGDTRMQTIGVLKAIEAELAGLHLGMGDVVKMQVFLVGDPAAGGKMDFAGFMQGYTQFFGTRAQPNLPVRSAMQVAALANPGFLVEIEVTAVRP</sequence>
<dbReference type="PROSITE" id="PS01094">
    <property type="entry name" value="UPF0076"/>
    <property type="match status" value="1"/>
</dbReference>
<evidence type="ECO:0000313" key="3">
    <source>
        <dbReference type="Proteomes" id="UP001596114"/>
    </source>
</evidence>
<dbReference type="InterPro" id="IPR019897">
    <property type="entry name" value="RidA_CS"/>
</dbReference>
<name>A0ABW0QLE0_9GAMM</name>